<dbReference type="NCBIfam" id="TIGR00585">
    <property type="entry name" value="mutl"/>
    <property type="match status" value="1"/>
</dbReference>
<dbReference type="SMART" id="SM01340">
    <property type="entry name" value="DNA_mis_repair"/>
    <property type="match status" value="1"/>
</dbReference>
<accession>A0A084QJI7</accession>
<keyword evidence="6" id="KW-1185">Reference proteome</keyword>
<evidence type="ECO:0000259" key="4">
    <source>
        <dbReference type="SMART" id="SM01340"/>
    </source>
</evidence>
<dbReference type="FunFam" id="3.30.565.10:FF:000017">
    <property type="entry name" value="PMS1 homolog 1, mismatch repair system component"/>
    <property type="match status" value="1"/>
</dbReference>
<proteinExistence type="inferred from homology"/>
<keyword evidence="2" id="KW-0227">DNA damage</keyword>
<dbReference type="SUPFAM" id="SSF55874">
    <property type="entry name" value="ATPase domain of HSP90 chaperone/DNA topoisomerase II/histidine kinase"/>
    <property type="match status" value="1"/>
</dbReference>
<feature type="region of interest" description="Disordered" evidence="3">
    <location>
        <begin position="555"/>
        <end position="580"/>
    </location>
</feature>
<dbReference type="AlphaFoldDB" id="A0A084QJI7"/>
<dbReference type="PANTHER" id="PTHR10073:SF41">
    <property type="entry name" value="MISMATCH REPAIR PROTEIN, PUTATIVE (AFU_ORTHOLOGUE AFUA_8G05820)-RELATED"/>
    <property type="match status" value="1"/>
</dbReference>
<dbReference type="InterPro" id="IPR036890">
    <property type="entry name" value="HATPase_C_sf"/>
</dbReference>
<feature type="region of interest" description="Disordered" evidence="3">
    <location>
        <begin position="783"/>
        <end position="807"/>
    </location>
</feature>
<dbReference type="Pfam" id="PF13589">
    <property type="entry name" value="HATPase_c_3"/>
    <property type="match status" value="1"/>
</dbReference>
<dbReference type="InterPro" id="IPR013507">
    <property type="entry name" value="DNA_mismatch_S5_2-like"/>
</dbReference>
<dbReference type="OrthoDB" id="10263226at2759"/>
<gene>
    <name evidence="5" type="ORF">S40285_00879</name>
</gene>
<dbReference type="HOGENOM" id="CLU_011171_1_0_1"/>
<feature type="region of interest" description="Disordered" evidence="3">
    <location>
        <begin position="828"/>
        <end position="899"/>
    </location>
</feature>
<dbReference type="PANTHER" id="PTHR10073">
    <property type="entry name" value="DNA MISMATCH REPAIR PROTEIN MLH, PMS, MUTL"/>
    <property type="match status" value="1"/>
</dbReference>
<evidence type="ECO:0000256" key="3">
    <source>
        <dbReference type="SAM" id="MobiDB-lite"/>
    </source>
</evidence>
<dbReference type="InParanoid" id="A0A084QJI7"/>
<evidence type="ECO:0000313" key="5">
    <source>
        <dbReference type="EMBL" id="KFA64122.1"/>
    </source>
</evidence>
<dbReference type="GO" id="GO:0061982">
    <property type="term" value="P:meiosis I cell cycle process"/>
    <property type="evidence" value="ECO:0007669"/>
    <property type="project" value="UniProtKB-ARBA"/>
</dbReference>
<feature type="compositionally biased region" description="Polar residues" evidence="3">
    <location>
        <begin position="555"/>
        <end position="572"/>
    </location>
</feature>
<evidence type="ECO:0000313" key="6">
    <source>
        <dbReference type="Proteomes" id="UP000028524"/>
    </source>
</evidence>
<dbReference type="SUPFAM" id="SSF54211">
    <property type="entry name" value="Ribosomal protein S5 domain 2-like"/>
    <property type="match status" value="1"/>
</dbReference>
<dbReference type="Proteomes" id="UP000028524">
    <property type="component" value="Unassembled WGS sequence"/>
</dbReference>
<dbReference type="GO" id="GO:0016887">
    <property type="term" value="F:ATP hydrolysis activity"/>
    <property type="evidence" value="ECO:0007669"/>
    <property type="project" value="InterPro"/>
</dbReference>
<dbReference type="InterPro" id="IPR020568">
    <property type="entry name" value="Ribosomal_Su5_D2-typ_SF"/>
</dbReference>
<sequence length="1003" mass="110470">MKIAELPESAVRLLSSSVSIATPHDLIKELLDNAIDAKATSIEIGISANTIDKIQVRDNGHGIDVDDLDCLGRKAHTSKLEHFEELTGKGGLTLGFRGEALASANCLSTIVITTRTSNDPVASRVVINANVGGVRHRQPSSALVGTTVEATQLFEHVPVRKQTALKQSHKSLAKIKELVHCYALARPDLKLVFKVLGEGKPRWSHAPTSPPKFREAAIQIVDASVASNYLKLYSSRDGRVLEHQEIQRQSSPVNLTLQALLPRPDCDVRTIKSRGPFVSVDGRPLCPTRGLPKKLMSILKSHLQKAFARSPSVHNPFFYLGLRCPPGSYDPNVSPSKDEVLFDNEGEVLDRFQELCEHVYGLVGNVQPSDMLTSSMAKRAEARLEECNTTTLQTECLQRSHIIGDVIHKPLIESTEPANDISEQCYGVQQAELGTRFTEPLQVQVPQDQSLRQPVCSSSNLDPGGTTLESTKMRTVMVVDLSRKISDATDDNCTVEMVDIQVPPKKTKLASHQGQASTASGLSTHLWAGSIERYFKPRGTNDFEILIDEPQLTDQSSTLAVRTENPEGSSATGKLRQPLQPLSRSVWNRMNHEAQAQQSNFSSPRINESRAFPLSTFSTGEDPSSPFPTRGVRRTEAEEAEPEMTGPIRTPRRSSDTVRQVQESYLTARPLHQAHTLRMPSSSGPPVGQDARLSLPRPRLSGITTVGHTGKREQQPQQRRNSAIRGNRPEQTLPRTNPDCSQMLHLDGNASSQPILGDSIMINNASSPSPSFMVNRAFNRMPLSRDPESSLEDPADPCEPVDRFPETPTQPALLAQVQYSHFVQTLLMKTPPPGKAEGNAGPPERPPAHPTQSDKTDVDKSPNYTAAGTEVVTGQNCCDHVRSRNRKRSRTNSKLFRRTTSSRLPLERVPSGEEVQYLVAQIQLKGEDVERLMKQCENAGLELSEDLTRQPINSQGLLEDEKMERALRAVTDSWLETRARDGKGDMDITVSIEEMHASGGQHK</sequence>
<feature type="domain" description="DNA mismatch repair protein S5" evidence="4">
    <location>
        <begin position="217"/>
        <end position="361"/>
    </location>
</feature>
<dbReference type="InterPro" id="IPR038973">
    <property type="entry name" value="MutL/Mlh/Pms-like"/>
</dbReference>
<feature type="compositionally biased region" description="Basic residues" evidence="3">
    <location>
        <begin position="883"/>
        <end position="897"/>
    </location>
</feature>
<comment type="similarity">
    <text evidence="1">Belongs to the DNA mismatch repair MutL/HexB family.</text>
</comment>
<feature type="region of interest" description="Disordered" evidence="3">
    <location>
        <begin position="614"/>
        <end position="738"/>
    </location>
</feature>
<name>A0A084QJI7_STAC4</name>
<dbReference type="InterPro" id="IPR014762">
    <property type="entry name" value="DNA_mismatch_repair_CS"/>
</dbReference>
<feature type="compositionally biased region" description="Polar residues" evidence="3">
    <location>
        <begin position="729"/>
        <end position="738"/>
    </location>
</feature>
<dbReference type="InterPro" id="IPR014721">
    <property type="entry name" value="Ribsml_uS5_D2-typ_fold_subgr"/>
</dbReference>
<dbReference type="GO" id="GO:0032389">
    <property type="term" value="C:MutLalpha complex"/>
    <property type="evidence" value="ECO:0007669"/>
    <property type="project" value="TreeGrafter"/>
</dbReference>
<dbReference type="GO" id="GO:0006298">
    <property type="term" value="P:mismatch repair"/>
    <property type="evidence" value="ECO:0007669"/>
    <property type="project" value="InterPro"/>
</dbReference>
<dbReference type="Gene3D" id="3.30.230.10">
    <property type="match status" value="1"/>
</dbReference>
<feature type="compositionally biased region" description="Polar residues" evidence="3">
    <location>
        <begin position="862"/>
        <end position="876"/>
    </location>
</feature>
<dbReference type="InterPro" id="IPR002099">
    <property type="entry name" value="MutL/Mlh/PMS"/>
</dbReference>
<dbReference type="GO" id="GO:0140664">
    <property type="term" value="F:ATP-dependent DNA damage sensor activity"/>
    <property type="evidence" value="ECO:0007669"/>
    <property type="project" value="InterPro"/>
</dbReference>
<dbReference type="GO" id="GO:0030983">
    <property type="term" value="F:mismatched DNA binding"/>
    <property type="evidence" value="ECO:0007669"/>
    <property type="project" value="InterPro"/>
</dbReference>
<dbReference type="EMBL" id="KL660698">
    <property type="protein sequence ID" value="KFA64122.1"/>
    <property type="molecule type" value="Genomic_DNA"/>
</dbReference>
<dbReference type="GO" id="GO:0005524">
    <property type="term" value="F:ATP binding"/>
    <property type="evidence" value="ECO:0007669"/>
    <property type="project" value="InterPro"/>
</dbReference>
<organism evidence="5 6">
    <name type="scientific">Stachybotrys chlorohalonatus (strain IBT 40285)</name>
    <dbReference type="NCBI Taxonomy" id="1283841"/>
    <lineage>
        <taxon>Eukaryota</taxon>
        <taxon>Fungi</taxon>
        <taxon>Dikarya</taxon>
        <taxon>Ascomycota</taxon>
        <taxon>Pezizomycotina</taxon>
        <taxon>Sordariomycetes</taxon>
        <taxon>Hypocreomycetidae</taxon>
        <taxon>Hypocreales</taxon>
        <taxon>Stachybotryaceae</taxon>
        <taxon>Stachybotrys</taxon>
    </lineage>
</organism>
<protein>
    <recommendedName>
        <fullName evidence="4">DNA mismatch repair protein S5 domain-containing protein</fullName>
    </recommendedName>
</protein>
<evidence type="ECO:0000256" key="1">
    <source>
        <dbReference type="ARBA" id="ARBA00006082"/>
    </source>
</evidence>
<reference evidence="5 6" key="1">
    <citation type="journal article" date="2014" name="BMC Genomics">
        <title>Comparative genome sequencing reveals chemotype-specific gene clusters in the toxigenic black mold Stachybotrys.</title>
        <authorList>
            <person name="Semeiks J."/>
            <person name="Borek D."/>
            <person name="Otwinowski Z."/>
            <person name="Grishin N.V."/>
        </authorList>
    </citation>
    <scope>NUCLEOTIDE SEQUENCE [LARGE SCALE GENOMIC DNA]</scope>
    <source>
        <strain evidence="5 6">IBT 40285</strain>
    </source>
</reference>
<dbReference type="PROSITE" id="PS00058">
    <property type="entry name" value="DNA_MISMATCH_REPAIR_1"/>
    <property type="match status" value="1"/>
</dbReference>
<dbReference type="STRING" id="1283841.A0A084QJI7"/>
<dbReference type="Pfam" id="PF01119">
    <property type="entry name" value="DNA_mis_repair"/>
    <property type="match status" value="1"/>
</dbReference>
<dbReference type="Gene3D" id="3.30.565.10">
    <property type="entry name" value="Histidine kinase-like ATPase, C-terminal domain"/>
    <property type="match status" value="1"/>
</dbReference>
<evidence type="ECO:0000256" key="2">
    <source>
        <dbReference type="ARBA" id="ARBA00022763"/>
    </source>
</evidence>